<evidence type="ECO:0000313" key="2">
    <source>
        <dbReference type="Proteomes" id="UP001061302"/>
    </source>
</evidence>
<reference evidence="1" key="1">
    <citation type="submission" date="2022-10" db="EMBL/GenBank/DDBJ databases">
        <title>Chitiniphilus purpureus sp. nov., a novel chitin-degrading bacterium isolated from crawfish pond sediment.</title>
        <authorList>
            <person name="Li K."/>
        </authorList>
    </citation>
    <scope>NUCLEOTIDE SEQUENCE</scope>
    <source>
        <strain evidence="1">CD1</strain>
    </source>
</reference>
<protein>
    <submittedName>
        <fullName evidence="1">Type VI secretion system baseplate subunit TssK</fullName>
    </submittedName>
</protein>
<dbReference type="Proteomes" id="UP001061302">
    <property type="component" value="Chromosome"/>
</dbReference>
<sequence>MDIPAPLPDALQWSEGLLLSPQHLQQHDIYLHQQLTHRLLCQNRHFWGIRELRLDQARIGAGVLAVEYLDCLLPDGLAVRYAAGYGQGRLEIDLKAQLEQRGEPVRVWLAVPVRGATAAAQGSAVQRFDAVPGELMADENTGEGEIEVHRLRPRLRLIADKSLPPSYVGCPVAELCSERGLIRLTRYHPPLLRMGASGFLNELGLDARLRLLTLQVWSKVRLLAGGRSDAAQEEALSDEERRCLVVARQLAQPLPALEVAVAGGDTHPHALYGALMPLLGAAAGIGNNPVPPVPEPYQHLDCVAQFEQAIAFIEAKLALIDTQYDSDAFEQVGEAEFVKTLPERGGEVLIELKPRAGQTLTGLAHWLTECRIGSEELMPLLYARRLPGAAVRALSRSEIVMRKLRPGGAFFVVQNQELEVNDKLVQAYLPGRRLKIAGLRSGDAPAAILLYRNKHEGGDEAQAIPTVIDVLEPHHG</sequence>
<dbReference type="InterPro" id="IPR010263">
    <property type="entry name" value="T6SS_TssK"/>
</dbReference>
<dbReference type="PANTHER" id="PTHR35566:SF1">
    <property type="entry name" value="TYPE VI SECRETION SYSTEM BASEPLATE COMPONENT TSSK1"/>
    <property type="match status" value="1"/>
</dbReference>
<evidence type="ECO:0000313" key="1">
    <source>
        <dbReference type="EMBL" id="UXY17250.1"/>
    </source>
</evidence>
<dbReference type="Pfam" id="PF05936">
    <property type="entry name" value="T6SS_VasE"/>
    <property type="match status" value="1"/>
</dbReference>
<dbReference type="NCBIfam" id="TIGR03353">
    <property type="entry name" value="VI_chp_4"/>
    <property type="match status" value="1"/>
</dbReference>
<organism evidence="1 2">
    <name type="scientific">Chitiniphilus purpureus</name>
    <dbReference type="NCBI Taxonomy" id="2981137"/>
    <lineage>
        <taxon>Bacteria</taxon>
        <taxon>Pseudomonadati</taxon>
        <taxon>Pseudomonadota</taxon>
        <taxon>Betaproteobacteria</taxon>
        <taxon>Neisseriales</taxon>
        <taxon>Chitinibacteraceae</taxon>
        <taxon>Chitiniphilus</taxon>
    </lineage>
</organism>
<name>A0ABY6DS89_9NEIS</name>
<dbReference type="EMBL" id="CP106753">
    <property type="protein sequence ID" value="UXY17250.1"/>
    <property type="molecule type" value="Genomic_DNA"/>
</dbReference>
<keyword evidence="2" id="KW-1185">Reference proteome</keyword>
<gene>
    <name evidence="1" type="primary">tssK</name>
    <name evidence="1" type="ORF">N8I74_09650</name>
</gene>
<accession>A0ABY6DS89</accession>
<dbReference type="PANTHER" id="PTHR35566">
    <property type="entry name" value="BLR3599 PROTEIN"/>
    <property type="match status" value="1"/>
</dbReference>
<dbReference type="RefSeq" id="WP_263126681.1">
    <property type="nucleotide sequence ID" value="NZ_CP106753.1"/>
</dbReference>
<proteinExistence type="predicted"/>